<comment type="caution">
    <text evidence="2">The sequence shown here is derived from an EMBL/GenBank/DDBJ whole genome shotgun (WGS) entry which is preliminary data.</text>
</comment>
<protein>
    <submittedName>
        <fullName evidence="2">Uncharacterized protein</fullName>
    </submittedName>
</protein>
<dbReference type="Proteomes" id="UP001243330">
    <property type="component" value="Unassembled WGS sequence"/>
</dbReference>
<organism evidence="2 3">
    <name type="scientific">Colletotrichum chrysophilum</name>
    <dbReference type="NCBI Taxonomy" id="1836956"/>
    <lineage>
        <taxon>Eukaryota</taxon>
        <taxon>Fungi</taxon>
        <taxon>Dikarya</taxon>
        <taxon>Ascomycota</taxon>
        <taxon>Pezizomycotina</taxon>
        <taxon>Sordariomycetes</taxon>
        <taxon>Hypocreomycetidae</taxon>
        <taxon>Glomerellales</taxon>
        <taxon>Glomerellaceae</taxon>
        <taxon>Colletotrichum</taxon>
        <taxon>Colletotrichum gloeosporioides species complex</taxon>
    </lineage>
</organism>
<evidence type="ECO:0000313" key="2">
    <source>
        <dbReference type="EMBL" id="KAK1853804.1"/>
    </source>
</evidence>
<reference evidence="2" key="1">
    <citation type="submission" date="2023-01" db="EMBL/GenBank/DDBJ databases">
        <title>Colletotrichum chrysophilum M932 genome sequence.</title>
        <authorList>
            <person name="Baroncelli R."/>
        </authorList>
    </citation>
    <scope>NUCLEOTIDE SEQUENCE</scope>
    <source>
        <strain evidence="2">M932</strain>
    </source>
</reference>
<name>A0AAD9AY41_9PEZI</name>
<dbReference type="EMBL" id="JAQOWY010000048">
    <property type="protein sequence ID" value="KAK1853804.1"/>
    <property type="molecule type" value="Genomic_DNA"/>
</dbReference>
<keyword evidence="3" id="KW-1185">Reference proteome</keyword>
<feature type="region of interest" description="Disordered" evidence="1">
    <location>
        <begin position="153"/>
        <end position="185"/>
    </location>
</feature>
<gene>
    <name evidence="2" type="ORF">CCHR01_03567</name>
</gene>
<proteinExistence type="predicted"/>
<evidence type="ECO:0000256" key="1">
    <source>
        <dbReference type="SAM" id="MobiDB-lite"/>
    </source>
</evidence>
<sequence length="185" mass="20731">MGGWDLLTRVPTYTPPGLTGPTILAALWFLPYRLPADTDGTRPFPSKREAVVEKIACLEEQTMVEEELLDRPVHYRPKEPRNCYSNPMWQARAAPSCTVSIDVKTRSATTAEIHSSTFFVVVRAALKPNQALSVNEVPPRYRYRYRYHPIAATTTNNHNHHPYHAPATPRRPGTQSAAGALSLPK</sequence>
<accession>A0AAD9AY41</accession>
<dbReference type="AlphaFoldDB" id="A0AAD9AY41"/>
<evidence type="ECO:0000313" key="3">
    <source>
        <dbReference type="Proteomes" id="UP001243330"/>
    </source>
</evidence>